<organism evidence="20 21">
    <name type="scientific">Streptomyces silvensis</name>
    <dbReference type="NCBI Taxonomy" id="1765722"/>
    <lineage>
        <taxon>Bacteria</taxon>
        <taxon>Bacillati</taxon>
        <taxon>Actinomycetota</taxon>
        <taxon>Actinomycetes</taxon>
        <taxon>Kitasatosporales</taxon>
        <taxon>Streptomycetaceae</taxon>
        <taxon>Streptomyces</taxon>
    </lineage>
</organism>
<feature type="domain" description="B5" evidence="19">
    <location>
        <begin position="422"/>
        <end position="496"/>
    </location>
</feature>
<dbReference type="SMART" id="SM00874">
    <property type="entry name" value="B5"/>
    <property type="match status" value="1"/>
</dbReference>
<dbReference type="Gene3D" id="3.50.40.10">
    <property type="entry name" value="Phenylalanyl-trna Synthetase, Chain B, domain 3"/>
    <property type="match status" value="1"/>
</dbReference>
<dbReference type="SUPFAM" id="SSF56037">
    <property type="entry name" value="PheT/TilS domain"/>
    <property type="match status" value="1"/>
</dbReference>
<comment type="cofactor">
    <cofactor evidence="15">
        <name>Mg(2+)</name>
        <dbReference type="ChEBI" id="CHEBI:18420"/>
    </cofactor>
    <text evidence="15">Binds 2 magnesium ions per tetramer.</text>
</comment>
<dbReference type="PROSITE" id="PS51483">
    <property type="entry name" value="B5"/>
    <property type="match status" value="1"/>
</dbReference>
<dbReference type="Gene3D" id="3.30.930.10">
    <property type="entry name" value="Bira Bifunctional Protein, Domain 2"/>
    <property type="match status" value="1"/>
</dbReference>
<protein>
    <recommendedName>
        <fullName evidence="15">Phenylalanine--tRNA ligase beta subunit</fullName>
        <ecNumber evidence="15">6.1.1.20</ecNumber>
    </recommendedName>
    <alternativeName>
        <fullName evidence="15">Phenylalanyl-tRNA synthetase beta subunit</fullName>
        <shortName evidence="15">PheRS</shortName>
    </alternativeName>
</protein>
<dbReference type="GO" id="GO:0009328">
    <property type="term" value="C:phenylalanine-tRNA ligase complex"/>
    <property type="evidence" value="ECO:0007669"/>
    <property type="project" value="TreeGrafter"/>
</dbReference>
<dbReference type="InterPro" id="IPR020825">
    <property type="entry name" value="Phe-tRNA_synthase-like_B3/B4"/>
</dbReference>
<evidence type="ECO:0000256" key="15">
    <source>
        <dbReference type="HAMAP-Rule" id="MF_00283"/>
    </source>
</evidence>
<dbReference type="SUPFAM" id="SSF55681">
    <property type="entry name" value="Class II aaRS and biotin synthetases"/>
    <property type="match status" value="1"/>
</dbReference>
<keyword evidence="10 15" id="KW-0460">Magnesium</keyword>
<dbReference type="InterPro" id="IPR009061">
    <property type="entry name" value="DNA-bd_dom_put_sf"/>
</dbReference>
<evidence type="ECO:0000256" key="12">
    <source>
        <dbReference type="ARBA" id="ARBA00022917"/>
    </source>
</evidence>
<evidence type="ECO:0000313" key="20">
    <source>
        <dbReference type="EMBL" id="KUF14055.1"/>
    </source>
</evidence>
<feature type="binding site" evidence="15">
    <location>
        <position position="480"/>
    </location>
    <ligand>
        <name>Mg(2+)</name>
        <dbReference type="ChEBI" id="CHEBI:18420"/>
        <note>shared with alpha subunit</note>
    </ligand>
</feature>
<evidence type="ECO:0000256" key="13">
    <source>
        <dbReference type="ARBA" id="ARBA00023146"/>
    </source>
</evidence>
<evidence type="ECO:0000256" key="9">
    <source>
        <dbReference type="ARBA" id="ARBA00022840"/>
    </source>
</evidence>
<evidence type="ECO:0000256" key="5">
    <source>
        <dbReference type="ARBA" id="ARBA00022555"/>
    </source>
</evidence>
<dbReference type="InterPro" id="IPR005147">
    <property type="entry name" value="tRNA_synthase_B5-dom"/>
</dbReference>
<feature type="binding site" evidence="15">
    <location>
        <position position="483"/>
    </location>
    <ligand>
        <name>Mg(2+)</name>
        <dbReference type="ChEBI" id="CHEBI:18420"/>
        <note>shared with alpha subunit</note>
    </ligand>
</feature>
<proteinExistence type="inferred from homology"/>
<dbReference type="FunFam" id="3.30.70.380:FF:000001">
    <property type="entry name" value="Phenylalanine--tRNA ligase beta subunit"/>
    <property type="match status" value="1"/>
</dbReference>
<keyword evidence="7 15" id="KW-0479">Metal-binding</keyword>
<dbReference type="FunFam" id="3.30.930.10:FF:000130">
    <property type="entry name" value="Phenylalanine--tRNA ligase beta subunit"/>
    <property type="match status" value="1"/>
</dbReference>
<evidence type="ECO:0000256" key="11">
    <source>
        <dbReference type="ARBA" id="ARBA00022884"/>
    </source>
</evidence>
<evidence type="ECO:0000256" key="3">
    <source>
        <dbReference type="ARBA" id="ARBA00011209"/>
    </source>
</evidence>
<dbReference type="InterPro" id="IPR012340">
    <property type="entry name" value="NA-bd_OB-fold"/>
</dbReference>
<evidence type="ECO:0000256" key="4">
    <source>
        <dbReference type="ARBA" id="ARBA00022490"/>
    </source>
</evidence>
<keyword evidence="8 15" id="KW-0547">Nucleotide-binding</keyword>
<dbReference type="OrthoDB" id="9805455at2"/>
<dbReference type="Pfam" id="PF03147">
    <property type="entry name" value="FDX-ACB"/>
    <property type="match status" value="1"/>
</dbReference>
<dbReference type="AlphaFoldDB" id="A0A0W7WU58"/>
<dbReference type="GO" id="GO:0006432">
    <property type="term" value="P:phenylalanyl-tRNA aminoacylation"/>
    <property type="evidence" value="ECO:0007669"/>
    <property type="project" value="UniProtKB-UniRule"/>
</dbReference>
<reference evidence="20 21" key="1">
    <citation type="submission" date="2015-12" db="EMBL/GenBank/DDBJ databases">
        <title>Draft genome sequence of Streptomyces silvensis ATCC 53525, a producer of novel hormone antagonists.</title>
        <authorList>
            <person name="Johnston C.W."/>
            <person name="Li Y."/>
            <person name="Magarvey N.A."/>
        </authorList>
    </citation>
    <scope>NUCLEOTIDE SEQUENCE [LARGE SCALE GENOMIC DNA]</scope>
    <source>
        <strain evidence="20 21">ATCC 53525</strain>
    </source>
</reference>
<dbReference type="Gene3D" id="2.40.50.140">
    <property type="entry name" value="Nucleic acid-binding proteins"/>
    <property type="match status" value="1"/>
</dbReference>
<evidence type="ECO:0000313" key="21">
    <source>
        <dbReference type="Proteomes" id="UP000054804"/>
    </source>
</evidence>
<keyword evidence="13 15" id="KW-0030">Aminoacyl-tRNA synthetase</keyword>
<feature type="binding site" evidence="15">
    <location>
        <position position="484"/>
    </location>
    <ligand>
        <name>Mg(2+)</name>
        <dbReference type="ChEBI" id="CHEBI:18420"/>
        <note>shared with alpha subunit</note>
    </ligand>
</feature>
<dbReference type="GO" id="GO:0000287">
    <property type="term" value="F:magnesium ion binding"/>
    <property type="evidence" value="ECO:0007669"/>
    <property type="project" value="UniProtKB-UniRule"/>
</dbReference>
<dbReference type="InterPro" id="IPR004532">
    <property type="entry name" value="Phe-tRNA-ligase_IIc_bsu_bact"/>
</dbReference>
<keyword evidence="6 15" id="KW-0436">Ligase</keyword>
<evidence type="ECO:0000256" key="7">
    <source>
        <dbReference type="ARBA" id="ARBA00022723"/>
    </source>
</evidence>
<keyword evidence="12 15" id="KW-0648">Protein biosynthesis</keyword>
<dbReference type="Pfam" id="PF03484">
    <property type="entry name" value="B5"/>
    <property type="match status" value="1"/>
</dbReference>
<dbReference type="Gene3D" id="3.30.70.380">
    <property type="entry name" value="Ferrodoxin-fold anticodon-binding domain"/>
    <property type="match status" value="1"/>
</dbReference>
<dbReference type="EC" id="6.1.1.20" evidence="15"/>
<sequence>MRVPLSWLREYVDLPATETGRDVQAKLVSAGLEVETVEQLGAGLKGPLVVGKVLTIEELEGFKKPIRFCTVDVGTANGTGEPQEIVCGARNFAVGDKVVVVLPGAVLPGDFAIAARKTYGKTSHGMICSGDELGMGDSTALGGDGIIVLPPEHEAGTDAVELLELVDEVLDIAVTPDRGYCLSMRGVARETATAYGLPLRDPALLDVPAPNSFGYPVRISDPAGCDRFTARTVTGLRPDARSPLWLLRRLQKAGMRPISLAVDITNYVMLELGQPLHAYDRSRVQGTIGVRRAEQGEKFTTLDGAKRVLDAEDLVITDDRGAIGLAGVMGGANTEIADTVVDAASGEAQGTTDVVIEAAHFDPVAVARTARRHKLSSEAARRFERGVDPQAASAAAQRTVDLLVLLAGGTAEAGVTEVIAPSAPHTITMPADHPDRVAGVAYGRETVVRRLQQVGCDVYGQDSLTVTVPSWRPDLAEINDLAEEVIRLEGYENLPSTLPGPPAGRGLTGRQRLHRRVGRALAGAGYVEAPTYPFVSEQVFDQLGLDADDPNRRVVKLVNPLSDEEPALRTTLLPGLLATLRRNDGRGSHDLALFETGLVFHPAAAGTALASAPPVDRRPTDEELAALDATLPEQPRHVAAVLTGAREQAGWWGKGRPSDWADAVEAARTVAREAGAELIVQQGQYGPWHPGRCAELSVYLESAEAADGSRGDIVPVGHAGELHPRVIKALGLPARTCAMELNLDVLAEAGEGVVRAPRISTFPVATQDVALVVDQDVPAAVVEAYLRDGAGELLEGIRLFDVFTGEQLGEGKKSLAYALRFRAADRTLTVEEASAARDAAVARAAETTGAVLRGA</sequence>
<evidence type="ECO:0000256" key="14">
    <source>
        <dbReference type="ARBA" id="ARBA00049255"/>
    </source>
</evidence>
<evidence type="ECO:0000256" key="16">
    <source>
        <dbReference type="PROSITE-ProRule" id="PRU00209"/>
    </source>
</evidence>
<keyword evidence="9 15" id="KW-0067">ATP-binding</keyword>
<feature type="binding site" evidence="15">
    <location>
        <position position="474"/>
    </location>
    <ligand>
        <name>Mg(2+)</name>
        <dbReference type="ChEBI" id="CHEBI:18420"/>
        <note>shared with alpha subunit</note>
    </ligand>
</feature>
<dbReference type="SUPFAM" id="SSF46955">
    <property type="entry name" value="Putative DNA-binding domain"/>
    <property type="match status" value="1"/>
</dbReference>
<dbReference type="FunFam" id="3.30.56.10:FF:000002">
    <property type="entry name" value="Phenylalanine--tRNA ligase beta subunit"/>
    <property type="match status" value="1"/>
</dbReference>
<dbReference type="HAMAP" id="MF_00283">
    <property type="entry name" value="Phe_tRNA_synth_beta1"/>
    <property type="match status" value="1"/>
</dbReference>
<dbReference type="InterPro" id="IPR005121">
    <property type="entry name" value="Fdx_antiC-bd"/>
</dbReference>
<dbReference type="GO" id="GO:0005524">
    <property type="term" value="F:ATP binding"/>
    <property type="evidence" value="ECO:0007669"/>
    <property type="project" value="UniProtKB-UniRule"/>
</dbReference>
<dbReference type="PROSITE" id="PS50886">
    <property type="entry name" value="TRBD"/>
    <property type="match status" value="1"/>
</dbReference>
<dbReference type="Pfam" id="PF03483">
    <property type="entry name" value="B3_4"/>
    <property type="match status" value="1"/>
</dbReference>
<keyword evidence="11 16" id="KW-0694">RNA-binding</keyword>
<dbReference type="InterPro" id="IPR045060">
    <property type="entry name" value="Phe-tRNA-ligase_IIc_bsu"/>
</dbReference>
<comment type="subcellular location">
    <subcellularLocation>
        <location evidence="1 15">Cytoplasm</location>
    </subcellularLocation>
</comment>
<comment type="subunit">
    <text evidence="3 15">Tetramer of two alpha and two beta subunits.</text>
</comment>
<dbReference type="EMBL" id="LOCL01000062">
    <property type="protein sequence ID" value="KUF14055.1"/>
    <property type="molecule type" value="Genomic_DNA"/>
</dbReference>
<dbReference type="FunFam" id="2.40.50.140:FF:000045">
    <property type="entry name" value="Phenylalanine--tRNA ligase beta subunit"/>
    <property type="match status" value="1"/>
</dbReference>
<dbReference type="Pfam" id="PF17759">
    <property type="entry name" value="tRNA_synthFbeta"/>
    <property type="match status" value="1"/>
</dbReference>
<dbReference type="InterPro" id="IPR041616">
    <property type="entry name" value="PheRS_beta_core"/>
</dbReference>
<evidence type="ECO:0000256" key="2">
    <source>
        <dbReference type="ARBA" id="ARBA00008653"/>
    </source>
</evidence>
<gene>
    <name evidence="15" type="primary">pheT</name>
    <name evidence="20" type="ORF">AT728_02130</name>
</gene>
<name>A0A0W7WU58_9ACTN</name>
<dbReference type="InterPro" id="IPR005146">
    <property type="entry name" value="B3/B4_tRNA-bd"/>
</dbReference>
<dbReference type="SUPFAM" id="SSF50249">
    <property type="entry name" value="Nucleic acid-binding proteins"/>
    <property type="match status" value="1"/>
</dbReference>
<evidence type="ECO:0000256" key="10">
    <source>
        <dbReference type="ARBA" id="ARBA00022842"/>
    </source>
</evidence>
<dbReference type="PANTHER" id="PTHR10947:SF0">
    <property type="entry name" value="PHENYLALANINE--TRNA LIGASE BETA SUBUNIT"/>
    <property type="match status" value="1"/>
</dbReference>
<dbReference type="RefSeq" id="WP_058851805.1">
    <property type="nucleotide sequence ID" value="NZ_LOCL01000062.1"/>
</dbReference>
<dbReference type="CDD" id="cd02796">
    <property type="entry name" value="tRNA_bind_bactPheRS"/>
    <property type="match status" value="1"/>
</dbReference>
<evidence type="ECO:0000256" key="1">
    <source>
        <dbReference type="ARBA" id="ARBA00004496"/>
    </source>
</evidence>
<dbReference type="Gene3D" id="3.30.56.10">
    <property type="match status" value="2"/>
</dbReference>
<dbReference type="Proteomes" id="UP000054804">
    <property type="component" value="Unassembled WGS sequence"/>
</dbReference>
<comment type="catalytic activity">
    <reaction evidence="14 15">
        <text>tRNA(Phe) + L-phenylalanine + ATP = L-phenylalanyl-tRNA(Phe) + AMP + diphosphate + H(+)</text>
        <dbReference type="Rhea" id="RHEA:19413"/>
        <dbReference type="Rhea" id="RHEA-COMP:9668"/>
        <dbReference type="Rhea" id="RHEA-COMP:9699"/>
        <dbReference type="ChEBI" id="CHEBI:15378"/>
        <dbReference type="ChEBI" id="CHEBI:30616"/>
        <dbReference type="ChEBI" id="CHEBI:33019"/>
        <dbReference type="ChEBI" id="CHEBI:58095"/>
        <dbReference type="ChEBI" id="CHEBI:78442"/>
        <dbReference type="ChEBI" id="CHEBI:78531"/>
        <dbReference type="ChEBI" id="CHEBI:456215"/>
        <dbReference type="EC" id="6.1.1.20"/>
    </reaction>
</comment>
<dbReference type="GO" id="GO:0000049">
    <property type="term" value="F:tRNA binding"/>
    <property type="evidence" value="ECO:0007669"/>
    <property type="project" value="UniProtKB-UniRule"/>
</dbReference>
<dbReference type="SUPFAM" id="SSF54991">
    <property type="entry name" value="Anticodon-binding domain of PheRS"/>
    <property type="match status" value="1"/>
</dbReference>
<evidence type="ECO:0000259" key="17">
    <source>
        <dbReference type="PROSITE" id="PS50886"/>
    </source>
</evidence>
<keyword evidence="21" id="KW-1185">Reference proteome</keyword>
<dbReference type="Pfam" id="PF01588">
    <property type="entry name" value="tRNA_bind"/>
    <property type="match status" value="1"/>
</dbReference>
<dbReference type="CDD" id="cd00769">
    <property type="entry name" value="PheRS_beta_core"/>
    <property type="match status" value="1"/>
</dbReference>
<dbReference type="NCBIfam" id="TIGR00472">
    <property type="entry name" value="pheT_bact"/>
    <property type="match status" value="1"/>
</dbReference>
<dbReference type="PROSITE" id="PS51447">
    <property type="entry name" value="FDX_ACB"/>
    <property type="match status" value="1"/>
</dbReference>
<accession>A0A0W7WU58</accession>
<feature type="domain" description="TRNA-binding" evidence="17">
    <location>
        <begin position="42"/>
        <end position="160"/>
    </location>
</feature>
<keyword evidence="5 16" id="KW-0820">tRNA-binding</keyword>
<keyword evidence="4 15" id="KW-0963">Cytoplasm</keyword>
<dbReference type="InterPro" id="IPR036690">
    <property type="entry name" value="Fdx_antiC-bd_sf"/>
</dbReference>
<dbReference type="GO" id="GO:0004826">
    <property type="term" value="F:phenylalanine-tRNA ligase activity"/>
    <property type="evidence" value="ECO:0007669"/>
    <property type="project" value="UniProtKB-UniRule"/>
</dbReference>
<feature type="domain" description="FDX-ACB" evidence="18">
    <location>
        <begin position="760"/>
        <end position="853"/>
    </location>
</feature>
<dbReference type="InterPro" id="IPR002547">
    <property type="entry name" value="tRNA-bd_dom"/>
</dbReference>
<evidence type="ECO:0000259" key="18">
    <source>
        <dbReference type="PROSITE" id="PS51447"/>
    </source>
</evidence>
<dbReference type="SMART" id="SM00873">
    <property type="entry name" value="B3_4"/>
    <property type="match status" value="1"/>
</dbReference>
<dbReference type="InterPro" id="IPR045864">
    <property type="entry name" value="aa-tRNA-synth_II/BPL/LPL"/>
</dbReference>
<comment type="caution">
    <text evidence="20">The sequence shown here is derived from an EMBL/GenBank/DDBJ whole genome shotgun (WGS) entry which is preliminary data.</text>
</comment>
<dbReference type="InterPro" id="IPR033714">
    <property type="entry name" value="tRNA_bind_bactPheRS"/>
</dbReference>
<dbReference type="STRING" id="1765722.AT728_02130"/>
<evidence type="ECO:0000256" key="8">
    <source>
        <dbReference type="ARBA" id="ARBA00022741"/>
    </source>
</evidence>
<dbReference type="SMART" id="SM00896">
    <property type="entry name" value="FDX-ACB"/>
    <property type="match status" value="1"/>
</dbReference>
<comment type="similarity">
    <text evidence="2 15">Belongs to the phenylalanyl-tRNA synthetase beta subunit family. Type 1 subfamily.</text>
</comment>
<evidence type="ECO:0000259" key="19">
    <source>
        <dbReference type="PROSITE" id="PS51483"/>
    </source>
</evidence>
<evidence type="ECO:0000256" key="6">
    <source>
        <dbReference type="ARBA" id="ARBA00022598"/>
    </source>
</evidence>
<dbReference type="PANTHER" id="PTHR10947">
    <property type="entry name" value="PHENYLALANYL-TRNA SYNTHETASE BETA CHAIN AND LEUCINE-RICH REPEAT-CONTAINING PROTEIN 47"/>
    <property type="match status" value="1"/>
</dbReference>
<dbReference type="FunFam" id="3.50.40.10:FF:000001">
    <property type="entry name" value="Phenylalanine--tRNA ligase beta subunit"/>
    <property type="match status" value="1"/>
</dbReference>